<dbReference type="EMBL" id="JACHNU010000011">
    <property type="protein sequence ID" value="MBB4665104.1"/>
    <property type="molecule type" value="Genomic_DNA"/>
</dbReference>
<feature type="domain" description="FAD-binding PCMH-type" evidence="6">
    <location>
        <begin position="52"/>
        <end position="223"/>
    </location>
</feature>
<gene>
    <name evidence="7" type="ORF">BDZ31_004725</name>
</gene>
<comment type="caution">
    <text evidence="7">The sequence shown here is derived from an EMBL/GenBank/DDBJ whole genome shotgun (WGS) entry which is preliminary data.</text>
</comment>
<dbReference type="SUPFAM" id="SSF55103">
    <property type="entry name" value="FAD-linked oxidases, C-terminal domain"/>
    <property type="match status" value="1"/>
</dbReference>
<dbReference type="PROSITE" id="PS00862">
    <property type="entry name" value="OX2_COVAL_FAD"/>
    <property type="match status" value="1"/>
</dbReference>
<keyword evidence="8" id="KW-1185">Reference proteome</keyword>
<dbReference type="SUPFAM" id="SSF56176">
    <property type="entry name" value="FAD-binding/transporter-associated domain-like"/>
    <property type="match status" value="1"/>
</dbReference>
<name>A0A840IM84_9ACTN</name>
<dbReference type="Proteomes" id="UP000585272">
    <property type="component" value="Unassembled WGS sequence"/>
</dbReference>
<dbReference type="InterPro" id="IPR016169">
    <property type="entry name" value="FAD-bd_PCMH_sub2"/>
</dbReference>
<sequence>MLEEDRAAHPTAAALDPLPQASLDELRFRLSGCLYEPGEPEHADACTLFNAMIVRRPRLVARCAAPDDVIASLAFAREHGLAIAVRAGGHSVSGRSLCDDGLVLDLRGMRDVDVDVVRRVARVGGGATWADVDRAAQAHGLATTGGRVSTTGVAGLTLGGGSGWLERRHGLACDNLVAAELVTAAGELVRASEDENRELLWALRGGGGSFGVVTALELRLHPVGPKVLAGLVLHPAERGRELLRLFRDVMRDAPEELGLALAYVTAPPELEVPPELHGRPAVMVAGMHAGAPADGERALREIRAFGPPSADLFAPVAYADFQRSIDDPPGYRNYWTAENVADLPDEAIDALVARAAQLPPGPSQLFIVPWGGAVRRFGAEHSPLGGREARFIVHPLLLWEEAEEDERCRALGRAIRDEMRPWSVGATYPNFLGEESDARLRAAFGASADRLAALKVEWDPQGIFRTQQALAPSAGDRP</sequence>
<dbReference type="Gene3D" id="3.30.43.10">
    <property type="entry name" value="Uridine Diphospho-n-acetylenolpyruvylglucosamine Reductase, domain 2"/>
    <property type="match status" value="1"/>
</dbReference>
<evidence type="ECO:0000256" key="2">
    <source>
        <dbReference type="ARBA" id="ARBA00005466"/>
    </source>
</evidence>
<dbReference type="Gene3D" id="3.40.462.20">
    <property type="match status" value="1"/>
</dbReference>
<evidence type="ECO:0000313" key="7">
    <source>
        <dbReference type="EMBL" id="MBB4665104.1"/>
    </source>
</evidence>
<evidence type="ECO:0000256" key="1">
    <source>
        <dbReference type="ARBA" id="ARBA00001974"/>
    </source>
</evidence>
<dbReference type="GO" id="GO:0071949">
    <property type="term" value="F:FAD binding"/>
    <property type="evidence" value="ECO:0007669"/>
    <property type="project" value="InterPro"/>
</dbReference>
<evidence type="ECO:0000256" key="4">
    <source>
        <dbReference type="ARBA" id="ARBA00022827"/>
    </source>
</evidence>
<comment type="similarity">
    <text evidence="2">Belongs to the oxygen-dependent FAD-linked oxidoreductase family.</text>
</comment>
<dbReference type="PANTHER" id="PTHR42973:SF39">
    <property type="entry name" value="FAD-BINDING PCMH-TYPE DOMAIN-CONTAINING PROTEIN"/>
    <property type="match status" value="1"/>
</dbReference>
<proteinExistence type="inferred from homology"/>
<dbReference type="InterPro" id="IPR006093">
    <property type="entry name" value="Oxy_OxRdtase_FAD_BS"/>
</dbReference>
<evidence type="ECO:0000259" key="6">
    <source>
        <dbReference type="PROSITE" id="PS51387"/>
    </source>
</evidence>
<protein>
    <submittedName>
        <fullName evidence="7">FAD/FMN-containing dehydrogenase</fullName>
    </submittedName>
</protein>
<organism evidence="7 8">
    <name type="scientific">Conexibacter arvalis</name>
    <dbReference type="NCBI Taxonomy" id="912552"/>
    <lineage>
        <taxon>Bacteria</taxon>
        <taxon>Bacillati</taxon>
        <taxon>Actinomycetota</taxon>
        <taxon>Thermoleophilia</taxon>
        <taxon>Solirubrobacterales</taxon>
        <taxon>Conexibacteraceae</taxon>
        <taxon>Conexibacter</taxon>
    </lineage>
</organism>
<dbReference type="PROSITE" id="PS51387">
    <property type="entry name" value="FAD_PCMH"/>
    <property type="match status" value="1"/>
</dbReference>
<dbReference type="Gene3D" id="3.30.465.10">
    <property type="match status" value="1"/>
</dbReference>
<evidence type="ECO:0000256" key="3">
    <source>
        <dbReference type="ARBA" id="ARBA00022630"/>
    </source>
</evidence>
<dbReference type="InterPro" id="IPR006094">
    <property type="entry name" value="Oxid_FAD_bind_N"/>
</dbReference>
<keyword evidence="5" id="KW-0560">Oxidoreductase</keyword>
<accession>A0A840IM84</accession>
<dbReference type="InterPro" id="IPR016164">
    <property type="entry name" value="FAD-linked_Oxase-like_C"/>
</dbReference>
<dbReference type="InterPro" id="IPR012951">
    <property type="entry name" value="BBE"/>
</dbReference>
<dbReference type="InterPro" id="IPR016166">
    <property type="entry name" value="FAD-bd_PCMH"/>
</dbReference>
<keyword evidence="3" id="KW-0285">Flavoprotein</keyword>
<dbReference type="Pfam" id="PF01565">
    <property type="entry name" value="FAD_binding_4"/>
    <property type="match status" value="1"/>
</dbReference>
<dbReference type="AlphaFoldDB" id="A0A840IM84"/>
<evidence type="ECO:0000313" key="8">
    <source>
        <dbReference type="Proteomes" id="UP000585272"/>
    </source>
</evidence>
<dbReference type="InterPro" id="IPR016167">
    <property type="entry name" value="FAD-bd_PCMH_sub1"/>
</dbReference>
<dbReference type="InterPro" id="IPR050416">
    <property type="entry name" value="FAD-linked_Oxidoreductase"/>
</dbReference>
<dbReference type="RefSeq" id="WP_183345737.1">
    <property type="nucleotide sequence ID" value="NZ_JACHNU010000011.1"/>
</dbReference>
<dbReference type="Pfam" id="PF08031">
    <property type="entry name" value="BBE"/>
    <property type="match status" value="1"/>
</dbReference>
<dbReference type="GO" id="GO:0016491">
    <property type="term" value="F:oxidoreductase activity"/>
    <property type="evidence" value="ECO:0007669"/>
    <property type="project" value="UniProtKB-KW"/>
</dbReference>
<dbReference type="PANTHER" id="PTHR42973">
    <property type="entry name" value="BINDING OXIDOREDUCTASE, PUTATIVE (AFU_ORTHOLOGUE AFUA_1G17690)-RELATED"/>
    <property type="match status" value="1"/>
</dbReference>
<reference evidence="7 8" key="1">
    <citation type="submission" date="2020-08" db="EMBL/GenBank/DDBJ databases">
        <title>Genomic Encyclopedia of Archaeal and Bacterial Type Strains, Phase II (KMG-II): from individual species to whole genera.</title>
        <authorList>
            <person name="Goeker M."/>
        </authorList>
    </citation>
    <scope>NUCLEOTIDE SEQUENCE [LARGE SCALE GENOMIC DNA]</scope>
    <source>
        <strain evidence="7 8">DSM 23288</strain>
    </source>
</reference>
<keyword evidence="4" id="KW-0274">FAD</keyword>
<dbReference type="InterPro" id="IPR036318">
    <property type="entry name" value="FAD-bd_PCMH-like_sf"/>
</dbReference>
<evidence type="ECO:0000256" key="5">
    <source>
        <dbReference type="ARBA" id="ARBA00023002"/>
    </source>
</evidence>
<comment type="cofactor">
    <cofactor evidence="1">
        <name>FAD</name>
        <dbReference type="ChEBI" id="CHEBI:57692"/>
    </cofactor>
</comment>